<dbReference type="STRING" id="1611254.A0A2G5VBP6"/>
<organism evidence="2 3">
    <name type="scientific">Caenorhabditis nigoni</name>
    <dbReference type="NCBI Taxonomy" id="1611254"/>
    <lineage>
        <taxon>Eukaryota</taxon>
        <taxon>Metazoa</taxon>
        <taxon>Ecdysozoa</taxon>
        <taxon>Nematoda</taxon>
        <taxon>Chromadorea</taxon>
        <taxon>Rhabditida</taxon>
        <taxon>Rhabditina</taxon>
        <taxon>Rhabditomorpha</taxon>
        <taxon>Rhabditoidea</taxon>
        <taxon>Rhabditidae</taxon>
        <taxon>Peloderinae</taxon>
        <taxon>Caenorhabditis</taxon>
    </lineage>
</organism>
<dbReference type="InterPro" id="IPR045068">
    <property type="entry name" value="BACURD1-3"/>
</dbReference>
<dbReference type="PROSITE" id="PS50097">
    <property type="entry name" value="BTB"/>
    <property type="match status" value="1"/>
</dbReference>
<evidence type="ECO:0000313" key="3">
    <source>
        <dbReference type="Proteomes" id="UP000230233"/>
    </source>
</evidence>
<protein>
    <recommendedName>
        <fullName evidence="1">BTB domain-containing protein</fullName>
    </recommendedName>
</protein>
<name>A0A2G5VBP6_9PELO</name>
<dbReference type="EMBL" id="PDUG01000002">
    <property type="protein sequence ID" value="PIC49219.1"/>
    <property type="molecule type" value="Genomic_DNA"/>
</dbReference>
<keyword evidence="3" id="KW-1185">Reference proteome</keyword>
<dbReference type="PANTHER" id="PTHR11145">
    <property type="entry name" value="BTB/POZ DOMAIN-CONTAINING ADAPTER FOR CUL3-MEDIATED RHOA DEGRADATION PROTEIN FAMILY MEMBER"/>
    <property type="match status" value="1"/>
</dbReference>
<dbReference type="Pfam" id="PF02214">
    <property type="entry name" value="BTB_2"/>
    <property type="match status" value="1"/>
</dbReference>
<comment type="caution">
    <text evidence="2">The sequence shown here is derived from an EMBL/GenBank/DDBJ whole genome shotgun (WGS) entry which is preliminary data.</text>
</comment>
<dbReference type="Gene3D" id="3.30.710.10">
    <property type="entry name" value="Potassium Channel Kv1.1, Chain A"/>
    <property type="match status" value="1"/>
</dbReference>
<accession>A0A2G5VBP6</accession>
<dbReference type="CDD" id="cd18316">
    <property type="entry name" value="BTB_POZ_KCTD-like"/>
    <property type="match status" value="1"/>
</dbReference>
<dbReference type="InterPro" id="IPR003131">
    <property type="entry name" value="T1-type_BTB"/>
</dbReference>
<dbReference type="Proteomes" id="UP000230233">
    <property type="component" value="Chromosome II"/>
</dbReference>
<dbReference type="SMART" id="SM00225">
    <property type="entry name" value="BTB"/>
    <property type="match status" value="1"/>
</dbReference>
<dbReference type="SUPFAM" id="SSF54695">
    <property type="entry name" value="POZ domain"/>
    <property type="match status" value="1"/>
</dbReference>
<evidence type="ECO:0000313" key="2">
    <source>
        <dbReference type="EMBL" id="PIC49219.1"/>
    </source>
</evidence>
<feature type="domain" description="BTB" evidence="1">
    <location>
        <begin position="3"/>
        <end position="71"/>
    </location>
</feature>
<sequence>MTDIVKLDVGGTVFKTTKSTLTKFDGFFRTMFETPVPVPKDESGAIFIDRSPEHFEVVLNFMRAGYVDLQKYSGDVREIQKEAEFYLLEGLVELCISKTKSQKLPCFAETEEEMVIAVVNSTKPVIYFSLQHKEVIIQIQVVCAVSFKADDGDDRNLMIRLRLIMLYGDKIDFCFKQQKCMDQSSTKPQGPPFHKIVIHDKKLKKVWHDFSAHDLEWCIKHFIPGIDNY</sequence>
<dbReference type="AlphaFoldDB" id="A0A2G5VBP6"/>
<dbReference type="InterPro" id="IPR000210">
    <property type="entry name" value="BTB/POZ_dom"/>
</dbReference>
<dbReference type="InterPro" id="IPR011333">
    <property type="entry name" value="SKP1/BTB/POZ_sf"/>
</dbReference>
<evidence type="ECO:0000259" key="1">
    <source>
        <dbReference type="PROSITE" id="PS50097"/>
    </source>
</evidence>
<reference evidence="3" key="1">
    <citation type="submission" date="2017-10" db="EMBL/GenBank/DDBJ databases">
        <title>Rapid genome shrinkage in a self-fertile nematode reveals novel sperm competition proteins.</title>
        <authorList>
            <person name="Yin D."/>
            <person name="Schwarz E.M."/>
            <person name="Thomas C.G."/>
            <person name="Felde R.L."/>
            <person name="Korf I.F."/>
            <person name="Cutter A.D."/>
            <person name="Schartner C.M."/>
            <person name="Ralston E.J."/>
            <person name="Meyer B.J."/>
            <person name="Haag E.S."/>
        </authorList>
    </citation>
    <scope>NUCLEOTIDE SEQUENCE [LARGE SCALE GENOMIC DNA]</scope>
    <source>
        <strain evidence="3">JU1422</strain>
    </source>
</reference>
<gene>
    <name evidence="2" type="primary">Cnig_chr_II.g7895</name>
    <name evidence="2" type="ORF">B9Z55_007895</name>
</gene>
<dbReference type="PANTHER" id="PTHR11145:SF19">
    <property type="entry name" value="BTB DOMAIN-CONTAINING PROTEIN-RELATED"/>
    <property type="match status" value="1"/>
</dbReference>
<dbReference type="GO" id="GO:0051260">
    <property type="term" value="P:protein homooligomerization"/>
    <property type="evidence" value="ECO:0007669"/>
    <property type="project" value="InterPro"/>
</dbReference>
<dbReference type="OrthoDB" id="2414723at2759"/>
<proteinExistence type="predicted"/>